<keyword evidence="2" id="KW-1185">Reference proteome</keyword>
<protein>
    <submittedName>
        <fullName evidence="1">Predicted protein</fullName>
    </submittedName>
</protein>
<dbReference type="HOGENOM" id="CLU_2886219_0_0_1"/>
<name>B0DZP1_LACBS</name>
<reference evidence="1 2" key="1">
    <citation type="journal article" date="2008" name="Nature">
        <title>The genome of Laccaria bicolor provides insights into mycorrhizal symbiosis.</title>
        <authorList>
            <person name="Martin F."/>
            <person name="Aerts A."/>
            <person name="Ahren D."/>
            <person name="Brun A."/>
            <person name="Danchin E.G.J."/>
            <person name="Duchaussoy F."/>
            <person name="Gibon J."/>
            <person name="Kohler A."/>
            <person name="Lindquist E."/>
            <person name="Pereda V."/>
            <person name="Salamov A."/>
            <person name="Shapiro H.J."/>
            <person name="Wuyts J."/>
            <person name="Blaudez D."/>
            <person name="Buee M."/>
            <person name="Brokstein P."/>
            <person name="Canbaeck B."/>
            <person name="Cohen D."/>
            <person name="Courty P.E."/>
            <person name="Coutinho P.M."/>
            <person name="Delaruelle C."/>
            <person name="Detter J.C."/>
            <person name="Deveau A."/>
            <person name="DiFazio S."/>
            <person name="Duplessis S."/>
            <person name="Fraissinet-Tachet L."/>
            <person name="Lucic E."/>
            <person name="Frey-Klett P."/>
            <person name="Fourrey C."/>
            <person name="Feussner I."/>
            <person name="Gay G."/>
            <person name="Grimwood J."/>
            <person name="Hoegger P.J."/>
            <person name="Jain P."/>
            <person name="Kilaru S."/>
            <person name="Labbe J."/>
            <person name="Lin Y.C."/>
            <person name="Legue V."/>
            <person name="Le Tacon F."/>
            <person name="Marmeisse R."/>
            <person name="Melayah D."/>
            <person name="Montanini B."/>
            <person name="Muratet M."/>
            <person name="Nehls U."/>
            <person name="Niculita-Hirzel H."/>
            <person name="Oudot-Le Secq M.P."/>
            <person name="Peter M."/>
            <person name="Quesneville H."/>
            <person name="Rajashekar B."/>
            <person name="Reich M."/>
            <person name="Rouhier N."/>
            <person name="Schmutz J."/>
            <person name="Yin T."/>
            <person name="Chalot M."/>
            <person name="Henrissat B."/>
            <person name="Kuees U."/>
            <person name="Lucas S."/>
            <person name="Van de Peer Y."/>
            <person name="Podila G.K."/>
            <person name="Polle A."/>
            <person name="Pukkila P.J."/>
            <person name="Richardson P.M."/>
            <person name="Rouze P."/>
            <person name="Sanders I.R."/>
            <person name="Stajich J.E."/>
            <person name="Tunlid A."/>
            <person name="Tuskan G."/>
            <person name="Grigoriev I.V."/>
        </authorList>
    </citation>
    <scope>NUCLEOTIDE SEQUENCE [LARGE SCALE GENOMIC DNA]</scope>
    <source>
        <strain evidence="2">S238N-H82 / ATCC MYA-4686</strain>
    </source>
</reference>
<accession>B0DZP1</accession>
<dbReference type="AlphaFoldDB" id="B0DZP1"/>
<organism evidence="2">
    <name type="scientific">Laccaria bicolor (strain S238N-H82 / ATCC MYA-4686)</name>
    <name type="common">Bicoloured deceiver</name>
    <name type="synonym">Laccaria laccata var. bicolor</name>
    <dbReference type="NCBI Taxonomy" id="486041"/>
    <lineage>
        <taxon>Eukaryota</taxon>
        <taxon>Fungi</taxon>
        <taxon>Dikarya</taxon>
        <taxon>Basidiomycota</taxon>
        <taxon>Agaricomycotina</taxon>
        <taxon>Agaricomycetes</taxon>
        <taxon>Agaricomycetidae</taxon>
        <taxon>Agaricales</taxon>
        <taxon>Agaricineae</taxon>
        <taxon>Hydnangiaceae</taxon>
        <taxon>Laccaria</taxon>
    </lineage>
</organism>
<dbReference type="Proteomes" id="UP000001194">
    <property type="component" value="Unassembled WGS sequence"/>
</dbReference>
<dbReference type="RefSeq" id="XP_001889409.1">
    <property type="nucleotide sequence ID" value="XM_001889374.1"/>
</dbReference>
<dbReference type="KEGG" id="lbc:LACBIDRAFT_315048"/>
<dbReference type="InParanoid" id="B0DZP1"/>
<dbReference type="GeneID" id="6085061"/>
<sequence>MRHMQDLSICTDLSHSSVLNSFPVSFLRVSRISSVTTWRFLTSLASSRQCMIFLRIELQLRRK</sequence>
<dbReference type="EMBL" id="DS547157">
    <property type="protein sequence ID" value="EDQ99866.1"/>
    <property type="molecule type" value="Genomic_DNA"/>
</dbReference>
<evidence type="ECO:0000313" key="1">
    <source>
        <dbReference type="EMBL" id="EDQ99866.1"/>
    </source>
</evidence>
<proteinExistence type="predicted"/>
<evidence type="ECO:0000313" key="2">
    <source>
        <dbReference type="Proteomes" id="UP000001194"/>
    </source>
</evidence>
<gene>
    <name evidence="1" type="ORF">LACBIDRAFT_315048</name>
</gene>